<name>A0A495VD18_9GAMM</name>
<feature type="transmembrane region" description="Helical" evidence="1">
    <location>
        <begin position="104"/>
        <end position="123"/>
    </location>
</feature>
<comment type="caution">
    <text evidence="2">The sequence shown here is derived from an EMBL/GenBank/DDBJ whole genome shotgun (WGS) entry which is preliminary data.</text>
</comment>
<keyword evidence="3" id="KW-1185">Reference proteome</keyword>
<reference evidence="2 3" key="1">
    <citation type="submission" date="2018-10" db="EMBL/GenBank/DDBJ databases">
        <title>Genomic Encyclopedia of Archaeal and Bacterial Type Strains, Phase II (KMG-II): from individual species to whole genera.</title>
        <authorList>
            <person name="Goeker M."/>
        </authorList>
    </citation>
    <scope>NUCLEOTIDE SEQUENCE [LARGE SCALE GENOMIC DNA]</scope>
    <source>
        <strain evidence="2 3">DSM 235</strain>
    </source>
</reference>
<dbReference type="Proteomes" id="UP000274556">
    <property type="component" value="Unassembled WGS sequence"/>
</dbReference>
<feature type="transmembrane region" description="Helical" evidence="1">
    <location>
        <begin position="6"/>
        <end position="27"/>
    </location>
</feature>
<evidence type="ECO:0000256" key="1">
    <source>
        <dbReference type="SAM" id="Phobius"/>
    </source>
</evidence>
<dbReference type="EMBL" id="RBXL01000001">
    <property type="protein sequence ID" value="RKT47291.1"/>
    <property type="molecule type" value="Genomic_DNA"/>
</dbReference>
<feature type="transmembrane region" description="Helical" evidence="1">
    <location>
        <begin position="70"/>
        <end position="92"/>
    </location>
</feature>
<keyword evidence="1" id="KW-1133">Transmembrane helix</keyword>
<feature type="transmembrane region" description="Helical" evidence="1">
    <location>
        <begin position="166"/>
        <end position="186"/>
    </location>
</feature>
<feature type="transmembrane region" description="Helical" evidence="1">
    <location>
        <begin position="39"/>
        <end position="58"/>
    </location>
</feature>
<keyword evidence="1" id="KW-0812">Transmembrane</keyword>
<keyword evidence="1" id="KW-0472">Membrane</keyword>
<gene>
    <name evidence="2" type="ORF">BDD21_4856</name>
</gene>
<dbReference type="AlphaFoldDB" id="A0A495VD18"/>
<dbReference type="OrthoDB" id="5768360at2"/>
<evidence type="ECO:0000313" key="3">
    <source>
        <dbReference type="Proteomes" id="UP000274556"/>
    </source>
</evidence>
<proteinExistence type="predicted"/>
<feature type="transmembrane region" description="Helical" evidence="1">
    <location>
        <begin position="135"/>
        <end position="159"/>
    </location>
</feature>
<evidence type="ECO:0000313" key="2">
    <source>
        <dbReference type="EMBL" id="RKT47291.1"/>
    </source>
</evidence>
<protein>
    <submittedName>
        <fullName evidence="2">Uncharacterized protein</fullName>
    </submittedName>
</protein>
<feature type="transmembrane region" description="Helical" evidence="1">
    <location>
        <begin position="198"/>
        <end position="216"/>
    </location>
</feature>
<accession>A0A495VD18</accession>
<dbReference type="RefSeq" id="WP_120799284.1">
    <property type="nucleotide sequence ID" value="NZ_RBXL01000001.1"/>
</dbReference>
<organism evidence="2 3">
    <name type="scientific">Thiocapsa rosea</name>
    <dbReference type="NCBI Taxonomy" id="69360"/>
    <lineage>
        <taxon>Bacteria</taxon>
        <taxon>Pseudomonadati</taxon>
        <taxon>Pseudomonadota</taxon>
        <taxon>Gammaproteobacteria</taxon>
        <taxon>Chromatiales</taxon>
        <taxon>Chromatiaceae</taxon>
        <taxon>Thiocapsa</taxon>
    </lineage>
</organism>
<sequence length="231" mass="24506">MSELTLPLALFNLLPVIFTGFALWFLTRLVGDLVPPCRTMARAGGVLIVLGGLSKAVWKLILVTTGQDLAWLASALFPLMAPGFALLAGAALGVSQRLRGRGEVAWIQHAVAAAILVVVGAVVVRTLGMGIQRGWFLPLLGLTSVANLVLSLVLIASALRLGRKDAALLFGVNLAMVFALPPIAMASPDTLFMHWLEQILTAIGTAAFALGAYWLWRSACASAVLDLRRAR</sequence>